<evidence type="ECO:0000313" key="5">
    <source>
        <dbReference type="Proteomes" id="UP000321947"/>
    </source>
</evidence>
<comment type="caution">
    <text evidence="3">The sequence shown here is derived from an EMBL/GenBank/DDBJ whole genome shotgun (WGS) entry which is preliminary data.</text>
</comment>
<dbReference type="Proteomes" id="UP000321393">
    <property type="component" value="Unassembled WGS sequence"/>
</dbReference>
<gene>
    <name evidence="3" type="ORF">E5676_scaffold612G00170</name>
    <name evidence="2" type="ORF">E6C27_scaffold264G00600</name>
</gene>
<evidence type="ECO:0000313" key="4">
    <source>
        <dbReference type="Proteomes" id="UP000321393"/>
    </source>
</evidence>
<dbReference type="EMBL" id="SSTD01016306">
    <property type="protein sequence ID" value="TYK01120.1"/>
    <property type="molecule type" value="Genomic_DNA"/>
</dbReference>
<dbReference type="EMBL" id="SSTE01012924">
    <property type="protein sequence ID" value="KAA0048345.1"/>
    <property type="molecule type" value="Genomic_DNA"/>
</dbReference>
<sequence>MPSTSGIDVLTKMVEKIENSQKRMETSVEGMTMKTKTDESRVESLRGKDGGQFKVAKSETPSTAGDKDSSPHKAMEETDEEINRLIRSIDESVIYDEIKKKEHRRRTIIGKMSSNDRLSNMKENRPATKLNATKEGLGMKRSNAKESREVTPVLTGIWIDALRE</sequence>
<feature type="compositionally biased region" description="Basic and acidic residues" evidence="1">
    <location>
        <begin position="35"/>
        <end position="51"/>
    </location>
</feature>
<feature type="region of interest" description="Disordered" evidence="1">
    <location>
        <begin position="117"/>
        <end position="149"/>
    </location>
</feature>
<organism evidence="3 5">
    <name type="scientific">Cucumis melo var. makuwa</name>
    <name type="common">Oriental melon</name>
    <dbReference type="NCBI Taxonomy" id="1194695"/>
    <lineage>
        <taxon>Eukaryota</taxon>
        <taxon>Viridiplantae</taxon>
        <taxon>Streptophyta</taxon>
        <taxon>Embryophyta</taxon>
        <taxon>Tracheophyta</taxon>
        <taxon>Spermatophyta</taxon>
        <taxon>Magnoliopsida</taxon>
        <taxon>eudicotyledons</taxon>
        <taxon>Gunneridae</taxon>
        <taxon>Pentapetalae</taxon>
        <taxon>rosids</taxon>
        <taxon>fabids</taxon>
        <taxon>Cucurbitales</taxon>
        <taxon>Cucurbitaceae</taxon>
        <taxon>Benincaseae</taxon>
        <taxon>Cucumis</taxon>
    </lineage>
</organism>
<evidence type="ECO:0000313" key="2">
    <source>
        <dbReference type="EMBL" id="KAA0048345.1"/>
    </source>
</evidence>
<feature type="region of interest" description="Disordered" evidence="1">
    <location>
        <begin position="18"/>
        <end position="80"/>
    </location>
</feature>
<proteinExistence type="predicted"/>
<name>A0A5D3BPY3_CUCMM</name>
<dbReference type="AlphaFoldDB" id="A0A5D3BPY3"/>
<reference evidence="4 5" key="1">
    <citation type="submission" date="2019-08" db="EMBL/GenBank/DDBJ databases">
        <title>Draft genome sequences of two oriental melons (Cucumis melo L. var makuwa).</title>
        <authorList>
            <person name="Kwon S.-Y."/>
        </authorList>
    </citation>
    <scope>NUCLEOTIDE SEQUENCE [LARGE SCALE GENOMIC DNA]</scope>
    <source>
        <strain evidence="5">cv. Chang Bougi</strain>
        <strain evidence="4">cv. SW 3</strain>
        <tissue evidence="3">Leaf</tissue>
    </source>
</reference>
<protein>
    <submittedName>
        <fullName evidence="3">Protein Ycf2-like</fullName>
    </submittedName>
</protein>
<feature type="compositionally biased region" description="Basic and acidic residues" evidence="1">
    <location>
        <begin position="65"/>
        <end position="80"/>
    </location>
</feature>
<evidence type="ECO:0000256" key="1">
    <source>
        <dbReference type="SAM" id="MobiDB-lite"/>
    </source>
</evidence>
<evidence type="ECO:0000313" key="3">
    <source>
        <dbReference type="EMBL" id="TYK01120.1"/>
    </source>
</evidence>
<dbReference type="Proteomes" id="UP000321947">
    <property type="component" value="Unassembled WGS sequence"/>
</dbReference>
<accession>A0A5D3BPY3</accession>